<dbReference type="AlphaFoldDB" id="Q0F320"/>
<accession>Q0F320</accession>
<protein>
    <recommendedName>
        <fullName evidence="3">Transposase</fullName>
    </recommendedName>
</protein>
<evidence type="ECO:0000313" key="1">
    <source>
        <dbReference type="EMBL" id="EAU56121.1"/>
    </source>
</evidence>
<keyword evidence="2" id="KW-1185">Reference proteome</keyword>
<dbReference type="EMBL" id="AATS01000001">
    <property type="protein sequence ID" value="EAU56121.1"/>
    <property type="molecule type" value="Genomic_DNA"/>
</dbReference>
<reference evidence="1 2" key="1">
    <citation type="submission" date="2006-09" db="EMBL/GenBank/DDBJ databases">
        <authorList>
            <person name="Emerson D."/>
            <person name="Ferriera S."/>
            <person name="Johnson J."/>
            <person name="Kravitz S."/>
            <person name="Halpern A."/>
            <person name="Remington K."/>
            <person name="Beeson K."/>
            <person name="Tran B."/>
            <person name="Rogers Y.-H."/>
            <person name="Friedman R."/>
            <person name="Venter J.C."/>
        </authorList>
    </citation>
    <scope>NUCLEOTIDE SEQUENCE [LARGE SCALE GENOMIC DNA]</scope>
    <source>
        <strain evidence="1 2">PV-1</strain>
    </source>
</reference>
<gene>
    <name evidence="1" type="ORF">SPV1_04853</name>
</gene>
<dbReference type="InParanoid" id="Q0F320"/>
<evidence type="ECO:0008006" key="3">
    <source>
        <dbReference type="Google" id="ProtNLM"/>
    </source>
</evidence>
<name>Q0F320_9PROT</name>
<organism evidence="1 2">
    <name type="scientific">Mariprofundus ferrooxydans PV-1</name>
    <dbReference type="NCBI Taxonomy" id="314345"/>
    <lineage>
        <taxon>Bacteria</taxon>
        <taxon>Pseudomonadati</taxon>
        <taxon>Pseudomonadota</taxon>
        <taxon>Candidatius Mariprofundia</taxon>
        <taxon>Mariprofundales</taxon>
        <taxon>Mariprofundaceae</taxon>
        <taxon>Mariprofundus</taxon>
    </lineage>
</organism>
<dbReference type="RefSeq" id="WP_009851265.1">
    <property type="nucleotide sequence ID" value="NZ_DS022295.1"/>
</dbReference>
<dbReference type="Proteomes" id="UP000005297">
    <property type="component" value="Unassembled WGS sequence"/>
</dbReference>
<sequence>MRRWLGATEEILTVHGGLALFGEFCAAMKLGQEVNRHLPAPGSAKGFRPGVYVQALALILHGGDVRWRIYGCWQMMTD</sequence>
<evidence type="ECO:0000313" key="2">
    <source>
        <dbReference type="Proteomes" id="UP000005297"/>
    </source>
</evidence>
<dbReference type="HOGENOM" id="CLU_2617837_0_0_0"/>
<comment type="caution">
    <text evidence="1">The sequence shown here is derived from an EMBL/GenBank/DDBJ whole genome shotgun (WGS) entry which is preliminary data.</text>
</comment>
<proteinExistence type="predicted"/>